<organism evidence="1 2">
    <name type="scientific">Pendulispora rubella</name>
    <dbReference type="NCBI Taxonomy" id="2741070"/>
    <lineage>
        <taxon>Bacteria</taxon>
        <taxon>Pseudomonadati</taxon>
        <taxon>Myxococcota</taxon>
        <taxon>Myxococcia</taxon>
        <taxon>Myxococcales</taxon>
        <taxon>Sorangiineae</taxon>
        <taxon>Pendulisporaceae</taxon>
        <taxon>Pendulispora</taxon>
    </lineage>
</organism>
<name>A0ABZ2L369_9BACT</name>
<dbReference type="Pfam" id="PF21274">
    <property type="entry name" value="Rng_hyd_C"/>
    <property type="match status" value="1"/>
</dbReference>
<gene>
    <name evidence="1" type="ORF">LVJ94_50890</name>
</gene>
<dbReference type="Proteomes" id="UP001374803">
    <property type="component" value="Chromosome"/>
</dbReference>
<dbReference type="RefSeq" id="WP_394834834.1">
    <property type="nucleotide sequence ID" value="NZ_CP089929.1"/>
</dbReference>
<accession>A0ABZ2L369</accession>
<sequence>MSTLDLYQHGWVLLTEDARWITAAARVGSSLGIEVQGLRIGTDVEPLDTEALRTAYGLSPEGASLIRPDGYVAWRSAVRPDDPERALRDALARVASHATLS</sequence>
<dbReference type="EMBL" id="CP089983">
    <property type="protein sequence ID" value="WXB05192.1"/>
    <property type="molecule type" value="Genomic_DNA"/>
</dbReference>
<proteinExistence type="predicted"/>
<evidence type="ECO:0000313" key="1">
    <source>
        <dbReference type="EMBL" id="WXB05192.1"/>
    </source>
</evidence>
<keyword evidence="2" id="KW-1185">Reference proteome</keyword>
<protein>
    <submittedName>
        <fullName evidence="1">Uncharacterized protein</fullName>
    </submittedName>
</protein>
<dbReference type="Gene3D" id="3.40.30.120">
    <property type="match status" value="1"/>
</dbReference>
<reference evidence="1" key="1">
    <citation type="submission" date="2021-12" db="EMBL/GenBank/DDBJ databases">
        <title>Discovery of the Pendulisporaceae a myxobacterial family with distinct sporulation behavior and unique specialized metabolism.</title>
        <authorList>
            <person name="Garcia R."/>
            <person name="Popoff A."/>
            <person name="Bader C.D."/>
            <person name="Loehr J."/>
            <person name="Walesch S."/>
            <person name="Walt C."/>
            <person name="Boldt J."/>
            <person name="Bunk B."/>
            <person name="Haeckl F.J.F.P.J."/>
            <person name="Gunesch A.P."/>
            <person name="Birkelbach J."/>
            <person name="Nuebel U."/>
            <person name="Pietschmann T."/>
            <person name="Bach T."/>
            <person name="Mueller R."/>
        </authorList>
    </citation>
    <scope>NUCLEOTIDE SEQUENCE</scope>
    <source>
        <strain evidence="1">MSr11367</strain>
    </source>
</reference>
<evidence type="ECO:0000313" key="2">
    <source>
        <dbReference type="Proteomes" id="UP001374803"/>
    </source>
</evidence>